<sequence>MAFARRGGSLALRSKVSRLLGEGGHSISFEFFPPKDSDAEDALWGALIQLEDFDPSFVSVTYGAGGSTRDRTIDITSSIGRRTSLTTIAHLTCVGSSRAELHEVIDGYSEAGIENVLALRGDPEGGLGVPWVSHPDGLDHAIQLVEMLRERGDFCVGVAAFPEGHPESASLEQDARVLADKQRAGAEFAITQFFFRADDWFGLRDRAEAAGCTMPILPGIMPVTNLAQIKRFSALSGAEFPAALAARFETVADDPAAVRALGVEVATQLCEALLDGGAPGLHFYTLNRSSATREVYRNLMGRPDLERH</sequence>
<name>A0A6J7PZJ0_9ZZZZ</name>
<evidence type="ECO:0000256" key="7">
    <source>
        <dbReference type="ARBA" id="ARBA00023002"/>
    </source>
</evidence>
<gene>
    <name evidence="12" type="ORF">UFOPK3992_01181</name>
</gene>
<dbReference type="SUPFAM" id="SSF51730">
    <property type="entry name" value="FAD-linked oxidoreductase"/>
    <property type="match status" value="1"/>
</dbReference>
<proteinExistence type="inferred from homology"/>
<dbReference type="PANTHER" id="PTHR45754">
    <property type="entry name" value="METHYLENETETRAHYDROFOLATE REDUCTASE"/>
    <property type="match status" value="1"/>
</dbReference>
<dbReference type="Pfam" id="PF02219">
    <property type="entry name" value="MTHFR"/>
    <property type="match status" value="1"/>
</dbReference>
<evidence type="ECO:0000256" key="9">
    <source>
        <dbReference type="ARBA" id="ARBA00023167"/>
    </source>
</evidence>
<dbReference type="InterPro" id="IPR029041">
    <property type="entry name" value="FAD-linked_oxidoreductase-like"/>
</dbReference>
<dbReference type="UniPathway" id="UPA00193"/>
<dbReference type="GO" id="GO:0071949">
    <property type="term" value="F:FAD binding"/>
    <property type="evidence" value="ECO:0007669"/>
    <property type="project" value="TreeGrafter"/>
</dbReference>
<dbReference type="CDD" id="cd00537">
    <property type="entry name" value="MTHFR"/>
    <property type="match status" value="1"/>
</dbReference>
<evidence type="ECO:0000256" key="4">
    <source>
        <dbReference type="ARBA" id="ARBA00022605"/>
    </source>
</evidence>
<keyword evidence="8" id="KW-0520">NAD</keyword>
<dbReference type="InterPro" id="IPR003171">
    <property type="entry name" value="Mehydrof_redctse-like"/>
</dbReference>
<dbReference type="InterPro" id="IPR004620">
    <property type="entry name" value="MTHF_reductase_bac"/>
</dbReference>
<comment type="pathway">
    <text evidence="2">One-carbon metabolism; tetrahydrofolate interconversion.</text>
</comment>
<dbReference type="PANTHER" id="PTHR45754:SF3">
    <property type="entry name" value="METHYLENETETRAHYDROFOLATE REDUCTASE (NADPH)"/>
    <property type="match status" value="1"/>
</dbReference>
<evidence type="ECO:0000256" key="3">
    <source>
        <dbReference type="ARBA" id="ARBA00006743"/>
    </source>
</evidence>
<dbReference type="EMBL" id="CAFBOZ010000164">
    <property type="protein sequence ID" value="CAB5010075.1"/>
    <property type="molecule type" value="Genomic_DNA"/>
</dbReference>
<evidence type="ECO:0000256" key="5">
    <source>
        <dbReference type="ARBA" id="ARBA00022630"/>
    </source>
</evidence>
<reference evidence="12" key="1">
    <citation type="submission" date="2020-05" db="EMBL/GenBank/DDBJ databases">
        <authorList>
            <person name="Chiriac C."/>
            <person name="Salcher M."/>
            <person name="Ghai R."/>
            <person name="Kavagutti S V."/>
        </authorList>
    </citation>
    <scope>NUCLEOTIDE SEQUENCE</scope>
</reference>
<evidence type="ECO:0000256" key="8">
    <source>
        <dbReference type="ARBA" id="ARBA00023027"/>
    </source>
</evidence>
<evidence type="ECO:0000256" key="6">
    <source>
        <dbReference type="ARBA" id="ARBA00022827"/>
    </source>
</evidence>
<keyword evidence="7" id="KW-0560">Oxidoreductase</keyword>
<evidence type="ECO:0000256" key="2">
    <source>
        <dbReference type="ARBA" id="ARBA00004777"/>
    </source>
</evidence>
<comment type="cofactor">
    <cofactor evidence="1">
        <name>FAD</name>
        <dbReference type="ChEBI" id="CHEBI:57692"/>
    </cofactor>
</comment>
<protein>
    <recommendedName>
        <fullName evidence="11">methylenetetrahydrofolate reductase (NADH)</fullName>
        <ecNumber evidence="11">1.5.1.54</ecNumber>
    </recommendedName>
</protein>
<organism evidence="12">
    <name type="scientific">freshwater metagenome</name>
    <dbReference type="NCBI Taxonomy" id="449393"/>
    <lineage>
        <taxon>unclassified sequences</taxon>
        <taxon>metagenomes</taxon>
        <taxon>ecological metagenomes</taxon>
    </lineage>
</organism>
<dbReference type="EC" id="1.5.1.54" evidence="11"/>
<dbReference type="AlphaFoldDB" id="A0A6J7PZJ0"/>
<keyword evidence="6" id="KW-0274">FAD</keyword>
<dbReference type="GO" id="GO:0005829">
    <property type="term" value="C:cytosol"/>
    <property type="evidence" value="ECO:0007669"/>
    <property type="project" value="InterPro"/>
</dbReference>
<evidence type="ECO:0000313" key="12">
    <source>
        <dbReference type="EMBL" id="CAB5010075.1"/>
    </source>
</evidence>
<keyword evidence="4" id="KW-0028">Amino-acid biosynthesis</keyword>
<dbReference type="GO" id="GO:0106312">
    <property type="term" value="F:methylenetetrahydrofolate reductase (NADH) activity"/>
    <property type="evidence" value="ECO:0007669"/>
    <property type="project" value="UniProtKB-EC"/>
</dbReference>
<evidence type="ECO:0000256" key="1">
    <source>
        <dbReference type="ARBA" id="ARBA00001974"/>
    </source>
</evidence>
<accession>A0A6J7PZJ0</accession>
<evidence type="ECO:0000256" key="10">
    <source>
        <dbReference type="ARBA" id="ARBA00034478"/>
    </source>
</evidence>
<comment type="similarity">
    <text evidence="3">Belongs to the methylenetetrahydrofolate reductase family.</text>
</comment>
<comment type="pathway">
    <text evidence="10">Amino-acid biosynthesis; L-methionine biosynthesis via de novo pathway.</text>
</comment>
<evidence type="ECO:0000256" key="11">
    <source>
        <dbReference type="ARBA" id="ARBA00034529"/>
    </source>
</evidence>
<dbReference type="GO" id="GO:0009086">
    <property type="term" value="P:methionine biosynthetic process"/>
    <property type="evidence" value="ECO:0007669"/>
    <property type="project" value="UniProtKB-KW"/>
</dbReference>
<keyword evidence="5" id="KW-0285">Flavoprotein</keyword>
<dbReference type="Gene3D" id="3.20.20.220">
    <property type="match status" value="1"/>
</dbReference>
<keyword evidence="9" id="KW-0486">Methionine biosynthesis</keyword>
<dbReference type="NCBIfam" id="TIGR00676">
    <property type="entry name" value="fadh2"/>
    <property type="match status" value="1"/>
</dbReference>
<dbReference type="GO" id="GO:0035999">
    <property type="term" value="P:tetrahydrofolate interconversion"/>
    <property type="evidence" value="ECO:0007669"/>
    <property type="project" value="UniProtKB-UniPathway"/>
</dbReference>